<accession>A0A0L0NWS3</accession>
<dbReference type="AlphaFoldDB" id="A0A0L0NWS3"/>
<dbReference type="VEuPathDB" id="FungiDB:QG37_05074"/>
<organism evidence="2 3">
    <name type="scientific">Candidozyma auris</name>
    <name type="common">Yeast</name>
    <name type="synonym">Candida auris</name>
    <dbReference type="NCBI Taxonomy" id="498019"/>
    <lineage>
        <taxon>Eukaryota</taxon>
        <taxon>Fungi</taxon>
        <taxon>Dikarya</taxon>
        <taxon>Ascomycota</taxon>
        <taxon>Saccharomycotina</taxon>
        <taxon>Pichiomycetes</taxon>
        <taxon>Metschnikowiaceae</taxon>
        <taxon>Candidozyma</taxon>
    </lineage>
</organism>
<proteinExistence type="predicted"/>
<dbReference type="Proteomes" id="UP000037122">
    <property type="component" value="Unassembled WGS sequence"/>
</dbReference>
<comment type="caution">
    <text evidence="2">The sequence shown here is derived from an EMBL/GenBank/DDBJ whole genome shotgun (WGS) entry which is preliminary data.</text>
</comment>
<evidence type="ECO:0000313" key="3">
    <source>
        <dbReference type="Proteomes" id="UP000037122"/>
    </source>
</evidence>
<dbReference type="EMBL" id="LGST01000035">
    <property type="protein sequence ID" value="KND98095.1"/>
    <property type="molecule type" value="Genomic_DNA"/>
</dbReference>
<reference evidence="3" key="1">
    <citation type="journal article" date="2015" name="BMC Genomics">
        <title>Draft genome of a commonly misdiagnosed multidrug resistant pathogen Candida auris.</title>
        <authorList>
            <person name="Chatterjee S."/>
            <person name="Alampalli S.V."/>
            <person name="Nageshan R.K."/>
            <person name="Chettiar S.T."/>
            <person name="Joshi S."/>
            <person name="Tatu U.S."/>
        </authorList>
    </citation>
    <scope>NUCLEOTIDE SEQUENCE [LARGE SCALE GENOMIC DNA]</scope>
    <source>
        <strain evidence="3">6684</strain>
    </source>
</reference>
<protein>
    <submittedName>
        <fullName evidence="2">Uncharacterized protein</fullName>
    </submittedName>
</protein>
<name>A0A0L0NWS3_CANAR</name>
<evidence type="ECO:0000313" key="2">
    <source>
        <dbReference type="EMBL" id="KND98095.1"/>
    </source>
</evidence>
<sequence length="65" mass="7154">MQLYEIKVRSIDRIPHLASQRLPALRIVIGAQRHESTESGMGSTKETPKKTVPESEAMQPGCHAG</sequence>
<feature type="region of interest" description="Disordered" evidence="1">
    <location>
        <begin position="33"/>
        <end position="65"/>
    </location>
</feature>
<evidence type="ECO:0000256" key="1">
    <source>
        <dbReference type="SAM" id="MobiDB-lite"/>
    </source>
</evidence>
<gene>
    <name evidence="2" type="ORF">QG37_05074</name>
</gene>